<evidence type="ECO:0000259" key="12">
    <source>
        <dbReference type="PROSITE" id="PS50113"/>
    </source>
</evidence>
<dbReference type="InterPro" id="IPR003661">
    <property type="entry name" value="HisK_dim/P_dom"/>
</dbReference>
<evidence type="ECO:0000313" key="14">
    <source>
        <dbReference type="Proteomes" id="UP000544872"/>
    </source>
</evidence>
<feature type="domain" description="PAC" evidence="12">
    <location>
        <begin position="369"/>
        <end position="421"/>
    </location>
</feature>
<dbReference type="InterPro" id="IPR005467">
    <property type="entry name" value="His_kinase_dom"/>
</dbReference>
<reference evidence="13 14" key="1">
    <citation type="submission" date="2020-08" db="EMBL/GenBank/DDBJ databases">
        <title>Genomic Encyclopedia of Type Strains, Phase IV (KMG-IV): sequencing the most valuable type-strain genomes for metagenomic binning, comparative biology and taxonomic classification.</title>
        <authorList>
            <person name="Goeker M."/>
        </authorList>
    </citation>
    <scope>NUCLEOTIDE SEQUENCE [LARGE SCALE GENOMIC DNA]</scope>
    <source>
        <strain evidence="13 14">DSM 11590</strain>
    </source>
</reference>
<dbReference type="Pfam" id="PF00512">
    <property type="entry name" value="HisKA"/>
    <property type="match status" value="1"/>
</dbReference>
<feature type="domain" description="Histidine kinase" evidence="10">
    <location>
        <begin position="441"/>
        <end position="660"/>
    </location>
</feature>
<dbReference type="EMBL" id="JACIIX010000008">
    <property type="protein sequence ID" value="MBB6211009.1"/>
    <property type="molecule type" value="Genomic_DNA"/>
</dbReference>
<keyword evidence="8" id="KW-0902">Two-component regulatory system</keyword>
<keyword evidence="9" id="KW-0812">Transmembrane</keyword>
<dbReference type="SMART" id="SM00388">
    <property type="entry name" value="HisKA"/>
    <property type="match status" value="1"/>
</dbReference>
<keyword evidence="7" id="KW-0067">ATP-binding</keyword>
<protein>
    <recommendedName>
        <fullName evidence="2">histidine kinase</fullName>
        <ecNumber evidence="2">2.7.13.3</ecNumber>
    </recommendedName>
</protein>
<dbReference type="SUPFAM" id="SSF55785">
    <property type="entry name" value="PYP-like sensor domain (PAS domain)"/>
    <property type="match status" value="1"/>
</dbReference>
<comment type="catalytic activity">
    <reaction evidence="1">
        <text>ATP + protein L-histidine = ADP + protein N-phospho-L-histidine.</text>
        <dbReference type="EC" id="2.7.13.3"/>
    </reaction>
</comment>
<keyword evidence="9" id="KW-0472">Membrane</keyword>
<dbReference type="InterPro" id="IPR035965">
    <property type="entry name" value="PAS-like_dom_sf"/>
</dbReference>
<dbReference type="PROSITE" id="PS50112">
    <property type="entry name" value="PAS"/>
    <property type="match status" value="1"/>
</dbReference>
<evidence type="ECO:0000256" key="5">
    <source>
        <dbReference type="ARBA" id="ARBA00022741"/>
    </source>
</evidence>
<dbReference type="Pfam" id="PF00989">
    <property type="entry name" value="PAS"/>
    <property type="match status" value="1"/>
</dbReference>
<dbReference type="InterPro" id="IPR001610">
    <property type="entry name" value="PAC"/>
</dbReference>
<dbReference type="PROSITE" id="PS50113">
    <property type="entry name" value="PAC"/>
    <property type="match status" value="1"/>
</dbReference>
<keyword evidence="4 13" id="KW-0808">Transferase</keyword>
<dbReference type="EC" id="2.7.13.3" evidence="2"/>
<evidence type="ECO:0000256" key="4">
    <source>
        <dbReference type="ARBA" id="ARBA00022679"/>
    </source>
</evidence>
<dbReference type="RefSeq" id="WP_184263815.1">
    <property type="nucleotide sequence ID" value="NZ_JACIIX010000008.1"/>
</dbReference>
<organism evidence="13 14">
    <name type="scientific">Novispirillum itersonii</name>
    <name type="common">Aquaspirillum itersonii</name>
    <dbReference type="NCBI Taxonomy" id="189"/>
    <lineage>
        <taxon>Bacteria</taxon>
        <taxon>Pseudomonadati</taxon>
        <taxon>Pseudomonadota</taxon>
        <taxon>Alphaproteobacteria</taxon>
        <taxon>Rhodospirillales</taxon>
        <taxon>Novispirillaceae</taxon>
        <taxon>Novispirillum</taxon>
    </lineage>
</organism>
<dbReference type="GO" id="GO:0000155">
    <property type="term" value="F:phosphorelay sensor kinase activity"/>
    <property type="evidence" value="ECO:0007669"/>
    <property type="project" value="InterPro"/>
</dbReference>
<keyword evidence="5" id="KW-0547">Nucleotide-binding</keyword>
<name>A0A7X0DN61_NOVIT</name>
<dbReference type="PROSITE" id="PS50109">
    <property type="entry name" value="HIS_KIN"/>
    <property type="match status" value="1"/>
</dbReference>
<evidence type="ECO:0000256" key="6">
    <source>
        <dbReference type="ARBA" id="ARBA00022777"/>
    </source>
</evidence>
<evidence type="ECO:0000313" key="13">
    <source>
        <dbReference type="EMBL" id="MBB6211009.1"/>
    </source>
</evidence>
<dbReference type="InterPro" id="IPR036097">
    <property type="entry name" value="HisK_dim/P_sf"/>
</dbReference>
<dbReference type="SUPFAM" id="SSF55874">
    <property type="entry name" value="ATPase domain of HSP90 chaperone/DNA topoisomerase II/histidine kinase"/>
    <property type="match status" value="1"/>
</dbReference>
<gene>
    <name evidence="13" type="ORF">FHS48_002439</name>
</gene>
<dbReference type="PRINTS" id="PR00344">
    <property type="entry name" value="BCTRLSENSOR"/>
</dbReference>
<dbReference type="GO" id="GO:0006355">
    <property type="term" value="P:regulation of DNA-templated transcription"/>
    <property type="evidence" value="ECO:0007669"/>
    <property type="project" value="InterPro"/>
</dbReference>
<dbReference type="SMART" id="SM00086">
    <property type="entry name" value="PAC"/>
    <property type="match status" value="1"/>
</dbReference>
<sequence>MSSHRTLWPDRRFGRQFLPFLPALLVLLTAGLVAVLMSLVHSAETQSEQERTIKDVLWVEQDLRFLLTTTQERMTGLAQLAAAGDLDRLQRQAGALLNAQSELSRIRVLDDHGAATLSIPPISNPAAMARGEIQRQKAMASVRALGRATFSQPFMTPSGDMGLEVVAPVFDGQTFTGAVSATLSLDALLTRHIPWWFAENYRLEILDTDGVPIVSTSRVGADVISLAAAHTMVFDPPGGGLYLRATPYPAQGKRSRWLILTAIGVLTVSTVGSLVALARHIRRRLKAEQALREEIAFRRAMENSLTVGMRARDMDGRITYVNQAFCSMVGYTPEDLIGMTPPMAYWDPAGVERAQALHDAVLAGNGPSEGFELSFLRRDGSRFDVLVHETPLVDASGRQTGWMGSFLDISDRKQMEDLARRQDQRLQHTSRLITMGEMASSLAHEINQPLAAVASYATGCLNRLKSGRYTVPELTDALDKLDRQAKRAGKIVRHMHDFARKSSPNFSPLDMAVLVRDAVGFISRDAVQRGVRLSIDPTPALPPVIADRVQIEQVLLNLIRNAIDASPQPPGRSGHARVVISTRQENTGIVVRVRDYGDGISTETAAQLFTPFFSTKPDGMGMGLSICRSIIEAHHGHLWYEQAEPDGGGTVFCFTLPCQSLA</sequence>
<proteinExistence type="predicted"/>
<keyword evidence="3" id="KW-0597">Phosphoprotein</keyword>
<dbReference type="PANTHER" id="PTHR43065:SF10">
    <property type="entry name" value="PEROXIDE STRESS-ACTIVATED HISTIDINE KINASE MAK3"/>
    <property type="match status" value="1"/>
</dbReference>
<dbReference type="InterPro" id="IPR036890">
    <property type="entry name" value="HATPase_C_sf"/>
</dbReference>
<accession>A0A7X0DN61</accession>
<evidence type="ECO:0000256" key="2">
    <source>
        <dbReference type="ARBA" id="ARBA00012438"/>
    </source>
</evidence>
<dbReference type="GO" id="GO:0005524">
    <property type="term" value="F:ATP binding"/>
    <property type="evidence" value="ECO:0007669"/>
    <property type="project" value="UniProtKB-KW"/>
</dbReference>
<feature type="domain" description="PAS" evidence="11">
    <location>
        <begin position="293"/>
        <end position="365"/>
    </location>
</feature>
<dbReference type="InterPro" id="IPR004358">
    <property type="entry name" value="Sig_transdc_His_kin-like_C"/>
</dbReference>
<dbReference type="Proteomes" id="UP000544872">
    <property type="component" value="Unassembled WGS sequence"/>
</dbReference>
<evidence type="ECO:0000256" key="3">
    <source>
        <dbReference type="ARBA" id="ARBA00022553"/>
    </source>
</evidence>
<keyword evidence="6 13" id="KW-0418">Kinase</keyword>
<evidence type="ECO:0000256" key="7">
    <source>
        <dbReference type="ARBA" id="ARBA00022840"/>
    </source>
</evidence>
<dbReference type="CDD" id="cd00130">
    <property type="entry name" value="PAS"/>
    <property type="match status" value="1"/>
</dbReference>
<evidence type="ECO:0000259" key="10">
    <source>
        <dbReference type="PROSITE" id="PS50109"/>
    </source>
</evidence>
<dbReference type="Gene3D" id="1.10.287.130">
    <property type="match status" value="1"/>
</dbReference>
<evidence type="ECO:0000256" key="1">
    <source>
        <dbReference type="ARBA" id="ARBA00000085"/>
    </source>
</evidence>
<evidence type="ECO:0000256" key="9">
    <source>
        <dbReference type="SAM" id="Phobius"/>
    </source>
</evidence>
<keyword evidence="14" id="KW-1185">Reference proteome</keyword>
<dbReference type="PANTHER" id="PTHR43065">
    <property type="entry name" value="SENSOR HISTIDINE KINASE"/>
    <property type="match status" value="1"/>
</dbReference>
<evidence type="ECO:0000259" key="11">
    <source>
        <dbReference type="PROSITE" id="PS50112"/>
    </source>
</evidence>
<dbReference type="SMART" id="SM00091">
    <property type="entry name" value="PAS"/>
    <property type="match status" value="1"/>
</dbReference>
<dbReference type="CDD" id="cd00082">
    <property type="entry name" value="HisKA"/>
    <property type="match status" value="1"/>
</dbReference>
<evidence type="ECO:0000256" key="8">
    <source>
        <dbReference type="ARBA" id="ARBA00023012"/>
    </source>
</evidence>
<keyword evidence="9" id="KW-1133">Transmembrane helix</keyword>
<dbReference type="SMART" id="SM00387">
    <property type="entry name" value="HATPase_c"/>
    <property type="match status" value="1"/>
</dbReference>
<dbReference type="InterPro" id="IPR013767">
    <property type="entry name" value="PAS_fold"/>
</dbReference>
<dbReference type="InterPro" id="IPR003594">
    <property type="entry name" value="HATPase_dom"/>
</dbReference>
<dbReference type="Gene3D" id="3.30.450.20">
    <property type="entry name" value="PAS domain"/>
    <property type="match status" value="1"/>
</dbReference>
<comment type="caution">
    <text evidence="13">The sequence shown here is derived from an EMBL/GenBank/DDBJ whole genome shotgun (WGS) entry which is preliminary data.</text>
</comment>
<dbReference type="InterPro" id="IPR000014">
    <property type="entry name" value="PAS"/>
</dbReference>
<dbReference type="Pfam" id="PF02518">
    <property type="entry name" value="HATPase_c"/>
    <property type="match status" value="1"/>
</dbReference>
<dbReference type="NCBIfam" id="TIGR00229">
    <property type="entry name" value="sensory_box"/>
    <property type="match status" value="1"/>
</dbReference>
<feature type="transmembrane region" description="Helical" evidence="9">
    <location>
        <begin position="257"/>
        <end position="278"/>
    </location>
</feature>
<dbReference type="Gene3D" id="3.30.565.10">
    <property type="entry name" value="Histidine kinase-like ATPase, C-terminal domain"/>
    <property type="match status" value="1"/>
</dbReference>
<dbReference type="SUPFAM" id="SSF47384">
    <property type="entry name" value="Homodimeric domain of signal transducing histidine kinase"/>
    <property type="match status" value="1"/>
</dbReference>
<dbReference type="AlphaFoldDB" id="A0A7X0DN61"/>
<dbReference type="InterPro" id="IPR000700">
    <property type="entry name" value="PAS-assoc_C"/>
</dbReference>